<sequence length="248" mass="27042">MTSLSAEQPVTVPMMTARWLSQTFVHWPYPPEEVQALLPGGLQVDVFRNAAWVGVTPFLMASVKVLGVLPLPVSTFTETNVRTYARLPDGKAGLWFLSIDVSNPVMLAARGIGAPYHVGNLKIRTDGPVIHYTGERRGGGPRYRLTVRPGAPVEVTDLDVWLTSRWRSFTRSVGVLWETPVEHEPWPLARGTILDLHETLATSAGLSAPVGEPVVHFSSGVGPVRLGATRPARAARTPVVSEQMLRGR</sequence>
<dbReference type="InterPro" id="IPR023375">
    <property type="entry name" value="ADC_dom_sf"/>
</dbReference>
<comment type="caution">
    <text evidence="1">The sequence shown here is derived from an EMBL/GenBank/DDBJ whole genome shotgun (WGS) entry which is preliminary data.</text>
</comment>
<accession>A0ABV2UMM1</accession>
<dbReference type="Gene3D" id="2.40.400.10">
    <property type="entry name" value="Acetoacetate decarboxylase-like"/>
    <property type="match status" value="1"/>
</dbReference>
<evidence type="ECO:0000313" key="2">
    <source>
        <dbReference type="Proteomes" id="UP001550044"/>
    </source>
</evidence>
<dbReference type="PANTHER" id="PTHR39186">
    <property type="entry name" value="DUF2071 FAMILY PROTEIN"/>
    <property type="match status" value="1"/>
</dbReference>
<dbReference type="PANTHER" id="PTHR39186:SF1">
    <property type="entry name" value="DUF2071 DOMAIN-CONTAINING PROTEIN"/>
    <property type="match status" value="1"/>
</dbReference>
<keyword evidence="2" id="KW-1185">Reference proteome</keyword>
<dbReference type="RefSeq" id="WP_356502314.1">
    <property type="nucleotide sequence ID" value="NZ_JBEXEF010000180.1"/>
</dbReference>
<organism evidence="1 2">
    <name type="scientific">Streptomyces sp. 900116325</name>
    <dbReference type="NCBI Taxonomy" id="3154295"/>
    <lineage>
        <taxon>Bacteria</taxon>
        <taxon>Bacillati</taxon>
        <taxon>Actinomycetota</taxon>
        <taxon>Actinomycetes</taxon>
        <taxon>Kitasatosporales</taxon>
        <taxon>Streptomycetaceae</taxon>
        <taxon>Streptomyces</taxon>
    </lineage>
</organism>
<evidence type="ECO:0000313" key="1">
    <source>
        <dbReference type="EMBL" id="MET8439095.1"/>
    </source>
</evidence>
<name>A0ABV2UMM1_9ACTN</name>
<gene>
    <name evidence="1" type="ORF">ABZV61_41850</name>
</gene>
<dbReference type="InterPro" id="IPR018644">
    <property type="entry name" value="DUF2071"/>
</dbReference>
<dbReference type="Pfam" id="PF09844">
    <property type="entry name" value="DUF2071"/>
    <property type="match status" value="1"/>
</dbReference>
<proteinExistence type="predicted"/>
<reference evidence="1 2" key="1">
    <citation type="submission" date="2024-06" db="EMBL/GenBank/DDBJ databases">
        <title>The Natural Products Discovery Center: Release of the First 8490 Sequenced Strains for Exploring Actinobacteria Biosynthetic Diversity.</title>
        <authorList>
            <person name="Kalkreuter E."/>
            <person name="Kautsar S.A."/>
            <person name="Yang D."/>
            <person name="Bader C.D."/>
            <person name="Teijaro C.N."/>
            <person name="Fluegel L."/>
            <person name="Davis C.M."/>
            <person name="Simpson J.R."/>
            <person name="Lauterbach L."/>
            <person name="Steele A.D."/>
            <person name="Gui C."/>
            <person name="Meng S."/>
            <person name="Li G."/>
            <person name="Viehrig K."/>
            <person name="Ye F."/>
            <person name="Su P."/>
            <person name="Kiefer A.F."/>
            <person name="Nichols A."/>
            <person name="Cepeda A.J."/>
            <person name="Yan W."/>
            <person name="Fan B."/>
            <person name="Jiang Y."/>
            <person name="Adhikari A."/>
            <person name="Zheng C.-J."/>
            <person name="Schuster L."/>
            <person name="Cowan T.M."/>
            <person name="Smanski M.J."/>
            <person name="Chevrette M.G."/>
            <person name="De Carvalho L.P.S."/>
            <person name="Shen B."/>
        </authorList>
    </citation>
    <scope>NUCLEOTIDE SEQUENCE [LARGE SCALE GENOMIC DNA]</scope>
    <source>
        <strain evidence="1 2">NPDC005137</strain>
    </source>
</reference>
<dbReference type="Proteomes" id="UP001550044">
    <property type="component" value="Unassembled WGS sequence"/>
</dbReference>
<protein>
    <submittedName>
        <fullName evidence="1">DUF2071 domain-containing protein</fullName>
    </submittedName>
</protein>
<dbReference type="SUPFAM" id="SSF160104">
    <property type="entry name" value="Acetoacetate decarboxylase-like"/>
    <property type="match status" value="1"/>
</dbReference>
<dbReference type="EMBL" id="JBEXIP010000088">
    <property type="protein sequence ID" value="MET8439095.1"/>
    <property type="molecule type" value="Genomic_DNA"/>
</dbReference>